<gene>
    <name evidence="1" type="ORF">AVEN_21677_1</name>
    <name evidence="2" type="ORF">AVEN_65388_1</name>
</gene>
<keyword evidence="3" id="KW-1185">Reference proteome</keyword>
<reference evidence="2 3" key="1">
    <citation type="journal article" date="2019" name="Sci. Rep.">
        <title>Orb-weaving spider Araneus ventricosus genome elucidates the spidroin gene catalogue.</title>
        <authorList>
            <person name="Kono N."/>
            <person name="Nakamura H."/>
            <person name="Ohtoshi R."/>
            <person name="Moran D.A.P."/>
            <person name="Shinohara A."/>
            <person name="Yoshida Y."/>
            <person name="Fujiwara M."/>
            <person name="Mori M."/>
            <person name="Tomita M."/>
            <person name="Arakawa K."/>
        </authorList>
    </citation>
    <scope>NUCLEOTIDE SEQUENCE [LARGE SCALE GENOMIC DNA]</scope>
</reference>
<dbReference type="AlphaFoldDB" id="A0A4Y2NHU4"/>
<evidence type="ECO:0000313" key="3">
    <source>
        <dbReference type="Proteomes" id="UP000499080"/>
    </source>
</evidence>
<proteinExistence type="predicted"/>
<name>A0A4Y2NHU4_ARAVE</name>
<dbReference type="EMBL" id="BGPR01009278">
    <property type="protein sequence ID" value="GBN39038.1"/>
    <property type="molecule type" value="Genomic_DNA"/>
</dbReference>
<comment type="caution">
    <text evidence="2">The sequence shown here is derived from an EMBL/GenBank/DDBJ whole genome shotgun (WGS) entry which is preliminary data.</text>
</comment>
<sequence>MVFPLRHTNTKKKRMGSHRKHNMKYFCCLCDNDGDGKMGFQGLSDSCELVQSADLKGRGDNSSSKLTVNGLDQFLNIEDHILKNSVAFSPHKYQLLAIKMRSSVKYDDLKDVLKKSGSDVKPFLFIPSLIVPIRSDI</sequence>
<accession>A0A4Y2NHU4</accession>
<dbReference type="EMBL" id="BGPR01009269">
    <property type="protein sequence ID" value="GBN38974.1"/>
    <property type="molecule type" value="Genomic_DNA"/>
</dbReference>
<dbReference type="Proteomes" id="UP000499080">
    <property type="component" value="Unassembled WGS sequence"/>
</dbReference>
<organism evidence="2 3">
    <name type="scientific">Araneus ventricosus</name>
    <name type="common">Orbweaver spider</name>
    <name type="synonym">Epeira ventricosa</name>
    <dbReference type="NCBI Taxonomy" id="182803"/>
    <lineage>
        <taxon>Eukaryota</taxon>
        <taxon>Metazoa</taxon>
        <taxon>Ecdysozoa</taxon>
        <taxon>Arthropoda</taxon>
        <taxon>Chelicerata</taxon>
        <taxon>Arachnida</taxon>
        <taxon>Araneae</taxon>
        <taxon>Araneomorphae</taxon>
        <taxon>Entelegynae</taxon>
        <taxon>Araneoidea</taxon>
        <taxon>Araneidae</taxon>
        <taxon>Araneus</taxon>
    </lineage>
</organism>
<evidence type="ECO:0000313" key="2">
    <source>
        <dbReference type="EMBL" id="GBN39038.1"/>
    </source>
</evidence>
<evidence type="ECO:0000313" key="1">
    <source>
        <dbReference type="EMBL" id="GBN38974.1"/>
    </source>
</evidence>
<protein>
    <submittedName>
        <fullName evidence="2">Uncharacterized protein</fullName>
    </submittedName>
</protein>